<dbReference type="SMART" id="SM00668">
    <property type="entry name" value="CTLH"/>
    <property type="match status" value="1"/>
</dbReference>
<comment type="similarity">
    <text evidence="1">Belongs to the RANBP9/10 family.</text>
</comment>
<dbReference type="SUPFAM" id="SSF49899">
    <property type="entry name" value="Concanavalin A-like lectins/glucanases"/>
    <property type="match status" value="1"/>
</dbReference>
<name>A0ABP0F6H4_CLALP</name>
<dbReference type="SMART" id="SM00449">
    <property type="entry name" value="SPRY"/>
    <property type="match status" value="1"/>
</dbReference>
<dbReference type="PROSITE" id="PS50897">
    <property type="entry name" value="CTLH"/>
    <property type="match status" value="1"/>
</dbReference>
<organism evidence="5 6">
    <name type="scientific">Clavelina lepadiformis</name>
    <name type="common">Light-bulb sea squirt</name>
    <name type="synonym">Ascidia lepadiformis</name>
    <dbReference type="NCBI Taxonomy" id="159417"/>
    <lineage>
        <taxon>Eukaryota</taxon>
        <taxon>Metazoa</taxon>
        <taxon>Chordata</taxon>
        <taxon>Tunicata</taxon>
        <taxon>Ascidiacea</taxon>
        <taxon>Aplousobranchia</taxon>
        <taxon>Clavelinidae</taxon>
        <taxon>Clavelina</taxon>
    </lineage>
</organism>
<gene>
    <name evidence="5" type="ORF">CVLEPA_LOCUS4895</name>
</gene>
<dbReference type="InterPro" id="IPR006595">
    <property type="entry name" value="CTLH_C"/>
</dbReference>
<evidence type="ECO:0000256" key="1">
    <source>
        <dbReference type="ARBA" id="ARBA00006535"/>
    </source>
</evidence>
<accession>A0ABP0F6H4</accession>
<dbReference type="SMART" id="SM00757">
    <property type="entry name" value="CRA"/>
    <property type="match status" value="1"/>
</dbReference>
<dbReference type="Gene3D" id="2.60.120.920">
    <property type="match status" value="1"/>
</dbReference>
<dbReference type="PROSITE" id="PS50188">
    <property type="entry name" value="B302_SPRY"/>
    <property type="match status" value="1"/>
</dbReference>
<dbReference type="PANTHER" id="PTHR12864">
    <property type="entry name" value="RAN BINDING PROTEIN 9-RELATED"/>
    <property type="match status" value="1"/>
</dbReference>
<dbReference type="InterPro" id="IPR006594">
    <property type="entry name" value="LisH"/>
</dbReference>
<dbReference type="InterPro" id="IPR001870">
    <property type="entry name" value="B30.2/SPRY"/>
</dbReference>
<feature type="region of interest" description="Disordered" evidence="2">
    <location>
        <begin position="350"/>
        <end position="385"/>
    </location>
</feature>
<dbReference type="InterPro" id="IPR013320">
    <property type="entry name" value="ConA-like_dom_sf"/>
</dbReference>
<keyword evidence="6" id="KW-1185">Reference proteome</keyword>
<dbReference type="InterPro" id="IPR050618">
    <property type="entry name" value="Ubq-SigPath_Reg"/>
</dbReference>
<evidence type="ECO:0000313" key="6">
    <source>
        <dbReference type="Proteomes" id="UP001642483"/>
    </source>
</evidence>
<dbReference type="InterPro" id="IPR013144">
    <property type="entry name" value="CRA_dom"/>
</dbReference>
<dbReference type="InterPro" id="IPR043136">
    <property type="entry name" value="B30.2/SPRY_sf"/>
</dbReference>
<dbReference type="InterPro" id="IPR003877">
    <property type="entry name" value="SPRY_dom"/>
</dbReference>
<evidence type="ECO:0000313" key="5">
    <source>
        <dbReference type="EMBL" id="CAK8675314.1"/>
    </source>
</evidence>
<sequence>MSLAHKDSDFSERLKDLYPAVNEDETPLPREWSPRDKHSYIVLSQDNLNARYQGQGKNHKDAASVRATHPIPPSCGIFYFEVMVVCKGRDGYMGIGLSSHGVKLNRLPGWEKSSYGYHGDDGHSFCATGTGQPYGPTFTTGDVIGCGLNVIDNSCFYTKNGVHIGIAFRDLSTSPLYPTIGLQTPNEELSVNFGQYPFLFEFEEYLKEWKNSVRLSIGRYVIQDNCGQFQTILHRLISSYLIHQGYVASTEAFNKSVNQGLDHYEDIASIKNRQKIQQLVLTGRLGEAIETTQQLFPGLLARNPNLMFRLKVRQFIEIINGTESEVKSLTRNLSVSSSYNSPVMSPKHNCWNKSSSSSPVSSHNGFSPPLQRSSGQQAFRTSDQRAYAVTSSSAGVFSSSDLNNKDTPFKSVVSSTSDSESDMETDSDDGHDNKTDTTNGVVRNGVSDHINTSNGITVEASEYSTGPHKALCGGNPIAVELMMQFGQQLLKFSKEITPEHANAKNKTILKDAYSLLAYTDPWSSPVGYQLDPVQREQVCSALNSEILQSQNLPKWPPLLTVIGQAQQCVKKMLSSKMGTAAFVSVSDYFH</sequence>
<protein>
    <recommendedName>
        <fullName evidence="7">Ran-binding protein 9</fullName>
    </recommendedName>
</protein>
<feature type="domain" description="B30.2/SPRY" evidence="3">
    <location>
        <begin position="10"/>
        <end position="198"/>
    </location>
</feature>
<feature type="domain" description="CTLH" evidence="4">
    <location>
        <begin position="269"/>
        <end position="326"/>
    </location>
</feature>
<comment type="caution">
    <text evidence="5">The sequence shown here is derived from an EMBL/GenBank/DDBJ whole genome shotgun (WGS) entry which is preliminary data.</text>
</comment>
<proteinExistence type="inferred from homology"/>
<evidence type="ECO:0000256" key="2">
    <source>
        <dbReference type="SAM" id="MobiDB-lite"/>
    </source>
</evidence>
<feature type="compositionally biased region" description="Polar residues" evidence="2">
    <location>
        <begin position="370"/>
        <end position="381"/>
    </location>
</feature>
<evidence type="ECO:0000259" key="4">
    <source>
        <dbReference type="PROSITE" id="PS50897"/>
    </source>
</evidence>
<dbReference type="InterPro" id="IPR024964">
    <property type="entry name" value="CTLH/CRA"/>
</dbReference>
<dbReference type="Proteomes" id="UP001642483">
    <property type="component" value="Unassembled WGS sequence"/>
</dbReference>
<dbReference type="Pfam" id="PF00622">
    <property type="entry name" value="SPRY"/>
    <property type="match status" value="1"/>
</dbReference>
<dbReference type="CDD" id="cd12909">
    <property type="entry name" value="SPRY_RanBP9_10"/>
    <property type="match status" value="1"/>
</dbReference>
<dbReference type="Pfam" id="PF10607">
    <property type="entry name" value="CTLH"/>
    <property type="match status" value="2"/>
</dbReference>
<feature type="region of interest" description="Disordered" evidence="2">
    <location>
        <begin position="407"/>
        <end position="452"/>
    </location>
</feature>
<reference evidence="5 6" key="1">
    <citation type="submission" date="2024-02" db="EMBL/GenBank/DDBJ databases">
        <authorList>
            <person name="Daric V."/>
            <person name="Darras S."/>
        </authorList>
    </citation>
    <scope>NUCLEOTIDE SEQUENCE [LARGE SCALE GENOMIC DNA]</scope>
</reference>
<dbReference type="PROSITE" id="PS50896">
    <property type="entry name" value="LISH"/>
    <property type="match status" value="1"/>
</dbReference>
<dbReference type="InterPro" id="IPR035782">
    <property type="entry name" value="SPRY_RanBP9/10"/>
</dbReference>
<evidence type="ECO:0000259" key="3">
    <source>
        <dbReference type="PROSITE" id="PS50188"/>
    </source>
</evidence>
<evidence type="ECO:0008006" key="7">
    <source>
        <dbReference type="Google" id="ProtNLM"/>
    </source>
</evidence>
<dbReference type="EMBL" id="CAWYQH010000013">
    <property type="protein sequence ID" value="CAK8675314.1"/>
    <property type="molecule type" value="Genomic_DNA"/>
</dbReference>